<accession>A0ABY8IPN9</accession>
<reference evidence="6 7" key="1">
    <citation type="journal article" date="2019" name="Phytopathology">
        <title>A Novel Group of Rhizobium tumorigenes-Like Agrobacteria Associated with Crown Gall Disease of Rhododendron and Blueberry.</title>
        <authorList>
            <person name="Kuzmanovic N."/>
            <person name="Behrens P."/>
            <person name="Idczak E."/>
            <person name="Wagner S."/>
            <person name="Gotz M."/>
            <person name="Sproer C."/>
            <person name="Bunk B."/>
            <person name="Overmann J."/>
            <person name="Smalla K."/>
        </authorList>
    </citation>
    <scope>NUCLEOTIDE SEQUENCE [LARGE SCALE GENOMIC DNA]</scope>
    <source>
        <strain evidence="7">rho-6.2</strain>
    </source>
</reference>
<evidence type="ECO:0000259" key="4">
    <source>
        <dbReference type="PROSITE" id="PS50042"/>
    </source>
</evidence>
<evidence type="ECO:0000313" key="7">
    <source>
        <dbReference type="Proteomes" id="UP000318939"/>
    </source>
</evidence>
<protein>
    <submittedName>
        <fullName evidence="6">Helix-turn-helix domain-containing protein</fullName>
    </submittedName>
</protein>
<gene>
    <name evidence="6" type="ORF">PR018_18760</name>
</gene>
<keyword evidence="1" id="KW-0805">Transcription regulation</keyword>
<keyword evidence="3" id="KW-0804">Transcription</keyword>
<dbReference type="InterPro" id="IPR000595">
    <property type="entry name" value="cNMP-bd_dom"/>
</dbReference>
<dbReference type="InterPro" id="IPR050397">
    <property type="entry name" value="Env_Response_Regulators"/>
</dbReference>
<dbReference type="PANTHER" id="PTHR24567">
    <property type="entry name" value="CRP FAMILY TRANSCRIPTIONAL REGULATORY PROTEIN"/>
    <property type="match status" value="1"/>
</dbReference>
<dbReference type="RefSeq" id="WP_224128394.1">
    <property type="nucleotide sequence ID" value="NZ_CP117268.1"/>
</dbReference>
<feature type="domain" description="Cyclic nucleotide-binding" evidence="4">
    <location>
        <begin position="36"/>
        <end position="84"/>
    </location>
</feature>
<dbReference type="Gene3D" id="1.10.10.10">
    <property type="entry name" value="Winged helix-like DNA-binding domain superfamily/Winged helix DNA-binding domain"/>
    <property type="match status" value="1"/>
</dbReference>
<dbReference type="InterPro" id="IPR018335">
    <property type="entry name" value="Tscrpt_reg_HTH_Crp-type_CS"/>
</dbReference>
<dbReference type="Gene3D" id="2.60.120.10">
    <property type="entry name" value="Jelly Rolls"/>
    <property type="match status" value="1"/>
</dbReference>
<reference evidence="6 7" key="2">
    <citation type="journal article" date="2023" name="MicrobiologyOpen">
        <title>Genomics of the tumorigenes clade of the family Rhizobiaceae and description of Rhizobium rhododendri sp. nov.</title>
        <authorList>
            <person name="Kuzmanovic N."/>
            <person name="diCenzo G.C."/>
            <person name="Bunk B."/>
            <person name="Sproeer C."/>
            <person name="Fruehling A."/>
            <person name="Neumann-Schaal M."/>
            <person name="Overmann J."/>
            <person name="Smalla K."/>
        </authorList>
    </citation>
    <scope>NUCLEOTIDE SEQUENCE [LARGE SCALE GENOMIC DNA]</scope>
    <source>
        <strain evidence="7">rho-6.2</strain>
        <plasmid evidence="6 7">unnamed1</plasmid>
    </source>
</reference>
<keyword evidence="2" id="KW-0238">DNA-binding</keyword>
<organism evidence="6 7">
    <name type="scientific">Rhizobium rhododendri</name>
    <dbReference type="NCBI Taxonomy" id="2506430"/>
    <lineage>
        <taxon>Bacteria</taxon>
        <taxon>Pseudomonadati</taxon>
        <taxon>Pseudomonadota</taxon>
        <taxon>Alphaproteobacteria</taxon>
        <taxon>Hyphomicrobiales</taxon>
        <taxon>Rhizobiaceae</taxon>
        <taxon>Rhizobium/Agrobacterium group</taxon>
        <taxon>Rhizobium</taxon>
    </lineage>
</organism>
<dbReference type="PRINTS" id="PR00034">
    <property type="entry name" value="HTHCRP"/>
</dbReference>
<dbReference type="PROSITE" id="PS51063">
    <property type="entry name" value="HTH_CRP_2"/>
    <property type="match status" value="1"/>
</dbReference>
<dbReference type="CDD" id="cd00092">
    <property type="entry name" value="HTH_CRP"/>
    <property type="match status" value="1"/>
</dbReference>
<dbReference type="EMBL" id="CP117268">
    <property type="protein sequence ID" value="WFS25622.1"/>
    <property type="molecule type" value="Genomic_DNA"/>
</dbReference>
<dbReference type="PROSITE" id="PS50042">
    <property type="entry name" value="CNMP_BINDING_3"/>
    <property type="match status" value="1"/>
</dbReference>
<geneLocation type="plasmid" evidence="6 7">
    <name>unnamed1</name>
</geneLocation>
<keyword evidence="7" id="KW-1185">Reference proteome</keyword>
<dbReference type="InterPro" id="IPR014710">
    <property type="entry name" value="RmlC-like_jellyroll"/>
</dbReference>
<evidence type="ECO:0000256" key="1">
    <source>
        <dbReference type="ARBA" id="ARBA00023015"/>
    </source>
</evidence>
<feature type="domain" description="HTH crp-type" evidence="5">
    <location>
        <begin position="146"/>
        <end position="220"/>
    </location>
</feature>
<evidence type="ECO:0000313" key="6">
    <source>
        <dbReference type="EMBL" id="WFS25622.1"/>
    </source>
</evidence>
<dbReference type="InterPro" id="IPR036388">
    <property type="entry name" value="WH-like_DNA-bd_sf"/>
</dbReference>
<dbReference type="PANTHER" id="PTHR24567:SF75">
    <property type="entry name" value="FUMARATE AND NITRATE REDUCTION REGULATORY PROTEIN"/>
    <property type="match status" value="1"/>
</dbReference>
<name>A0ABY8IPN9_9HYPH</name>
<evidence type="ECO:0000256" key="3">
    <source>
        <dbReference type="ARBA" id="ARBA00023163"/>
    </source>
</evidence>
<dbReference type="Pfam" id="PF00027">
    <property type="entry name" value="cNMP_binding"/>
    <property type="match status" value="1"/>
</dbReference>
<dbReference type="SUPFAM" id="SSF51206">
    <property type="entry name" value="cAMP-binding domain-like"/>
    <property type="match status" value="1"/>
</dbReference>
<dbReference type="SMART" id="SM00419">
    <property type="entry name" value="HTH_CRP"/>
    <property type="match status" value="1"/>
</dbReference>
<sequence length="246" mass="27557">MFSESAHHLSTNVVRMTPGGPSTLSCAFQWRPQEMLDAGDALFWEGDKASHIFEVTEGLFRVCKIIADGRRIITGFLFPGDIIGLSFRNLYLYTAEAVTSARVRRCSRLHFQQAINEDAGLQPKLFAKLCEEMAAAQDHMVLLGRKSAEERLCSFFLMLARRHERAAESRMTVDLPMSRQDIADFLGLTIETVSRNITRLTIAGVISPVGRHSIEVRLNRLSLLAGDCDADNNNTPDDKRRQLANC</sequence>
<evidence type="ECO:0000256" key="2">
    <source>
        <dbReference type="ARBA" id="ARBA00023125"/>
    </source>
</evidence>
<dbReference type="SUPFAM" id="SSF46785">
    <property type="entry name" value="Winged helix' DNA-binding domain"/>
    <property type="match status" value="1"/>
</dbReference>
<dbReference type="InterPro" id="IPR036390">
    <property type="entry name" value="WH_DNA-bd_sf"/>
</dbReference>
<dbReference type="SMART" id="SM00100">
    <property type="entry name" value="cNMP"/>
    <property type="match status" value="1"/>
</dbReference>
<dbReference type="PROSITE" id="PS00042">
    <property type="entry name" value="HTH_CRP_1"/>
    <property type="match status" value="1"/>
</dbReference>
<dbReference type="Pfam" id="PF13545">
    <property type="entry name" value="HTH_Crp_2"/>
    <property type="match status" value="1"/>
</dbReference>
<proteinExistence type="predicted"/>
<dbReference type="CDD" id="cd00038">
    <property type="entry name" value="CAP_ED"/>
    <property type="match status" value="1"/>
</dbReference>
<evidence type="ECO:0000259" key="5">
    <source>
        <dbReference type="PROSITE" id="PS51063"/>
    </source>
</evidence>
<dbReference type="Proteomes" id="UP000318939">
    <property type="component" value="Plasmid unnamed1"/>
</dbReference>
<dbReference type="InterPro" id="IPR018490">
    <property type="entry name" value="cNMP-bd_dom_sf"/>
</dbReference>
<dbReference type="InterPro" id="IPR012318">
    <property type="entry name" value="HTH_CRP"/>
</dbReference>
<keyword evidence="6" id="KW-0614">Plasmid</keyword>